<dbReference type="InterPro" id="IPR003819">
    <property type="entry name" value="TauD/TfdA-like"/>
</dbReference>
<dbReference type="AlphaFoldDB" id="A0A095VTF3"/>
<dbReference type="STRING" id="1265313.HRUBRA_00789"/>
<dbReference type="InterPro" id="IPR042098">
    <property type="entry name" value="TauD-like_sf"/>
</dbReference>
<dbReference type="GO" id="GO:0000908">
    <property type="term" value="F:taurine dioxygenase activity"/>
    <property type="evidence" value="ECO:0007669"/>
    <property type="project" value="UniProtKB-EC"/>
</dbReference>
<sequence length="342" mass="36846">MNSHTEQLAPAVPAPAPEHVAIVEQAGGRLAALSPIGASLRGIDLRAPRPDAAVIAALESVMAARGFLVFKDQQTLSTDELVNASVWWGGRAMHSTHGVHPATPDGNRHIFRLSNEHSHGIPGVGPQFHNDGAFCDAPFSHVAYHIVRVPEHGGGTVFAHLGAAFAALPPAKQAYWARLTSVNSTTGVAHPLVHDHPLSGRRSVWLHLGMTGAVIETSPAGDRHRLLEAEELRQLCRDYNELLEAGFSNGYTLAYEYEPGDCIFIDNYAVAHRATAEAHRPAAEQGLRIMHRATVAAPFEAFEPHFGLPQHLPIHRPSPLGPGVWQPGGIGFRWDASAPMQN</sequence>
<dbReference type="RefSeq" id="WP_035516365.1">
    <property type="nucleotide sequence ID" value="NZ_KN234764.1"/>
</dbReference>
<dbReference type="PATRIC" id="fig|1265313.6.peg.784"/>
<evidence type="ECO:0000256" key="2">
    <source>
        <dbReference type="ARBA" id="ARBA00022723"/>
    </source>
</evidence>
<proteinExistence type="inferred from homology"/>
<evidence type="ECO:0000313" key="8">
    <source>
        <dbReference type="Proteomes" id="UP000029640"/>
    </source>
</evidence>
<dbReference type="PANTHER" id="PTHR43779">
    <property type="entry name" value="DIOXYGENASE RV0097-RELATED"/>
    <property type="match status" value="1"/>
</dbReference>
<evidence type="ECO:0000256" key="4">
    <source>
        <dbReference type="ARBA" id="ARBA00023002"/>
    </source>
</evidence>
<dbReference type="OrthoDB" id="581608at2"/>
<evidence type="ECO:0000256" key="5">
    <source>
        <dbReference type="ARBA" id="ARBA00023004"/>
    </source>
</evidence>
<feature type="domain" description="TauD/TfdA-like" evidence="6">
    <location>
        <begin position="32"/>
        <end position="294"/>
    </location>
</feature>
<dbReference type="EMBL" id="AUVB01000023">
    <property type="protein sequence ID" value="KGE04630.1"/>
    <property type="molecule type" value="Genomic_DNA"/>
</dbReference>
<comment type="caution">
    <text evidence="7">The sequence shown here is derived from an EMBL/GenBank/DDBJ whole genome shotgun (WGS) entry which is preliminary data.</text>
</comment>
<keyword evidence="5" id="KW-0408">Iron</keyword>
<keyword evidence="4 7" id="KW-0560">Oxidoreductase</keyword>
<reference evidence="7 8" key="1">
    <citation type="journal article" date="2014" name="Genome Announc.">
        <title>Genome Sequence of Gammaproteobacterial Pseudohaliea rubra Type Strain DSM 19751, Isolated from Coastal Seawater of the Mediterranean Sea.</title>
        <authorList>
            <person name="Spring S."/>
            <person name="Fiebig A."/>
            <person name="Riedel T."/>
            <person name="Goker M."/>
            <person name="Klenk H.P."/>
        </authorList>
    </citation>
    <scope>NUCLEOTIDE SEQUENCE [LARGE SCALE GENOMIC DNA]</scope>
    <source>
        <strain evidence="7 8">DSM 19751</strain>
    </source>
</reference>
<keyword evidence="8" id="KW-1185">Reference proteome</keyword>
<organism evidence="7 8">
    <name type="scientific">Pseudohaliea rubra DSM 19751</name>
    <dbReference type="NCBI Taxonomy" id="1265313"/>
    <lineage>
        <taxon>Bacteria</taxon>
        <taxon>Pseudomonadati</taxon>
        <taxon>Pseudomonadota</taxon>
        <taxon>Gammaproteobacteria</taxon>
        <taxon>Cellvibrionales</taxon>
        <taxon>Halieaceae</taxon>
        <taxon>Pseudohaliea</taxon>
    </lineage>
</organism>
<evidence type="ECO:0000256" key="3">
    <source>
        <dbReference type="ARBA" id="ARBA00022964"/>
    </source>
</evidence>
<dbReference type="InterPro" id="IPR051178">
    <property type="entry name" value="TfdA_dioxygenase"/>
</dbReference>
<dbReference type="Gene3D" id="3.60.130.10">
    <property type="entry name" value="Clavaminate synthase-like"/>
    <property type="match status" value="1"/>
</dbReference>
<name>A0A095VTF3_9GAMM</name>
<keyword evidence="3 7" id="KW-0223">Dioxygenase</keyword>
<dbReference type="eggNOG" id="COG2175">
    <property type="taxonomic scope" value="Bacteria"/>
</dbReference>
<dbReference type="HOGENOM" id="CLU_061683_0_0_6"/>
<dbReference type="GO" id="GO:0046872">
    <property type="term" value="F:metal ion binding"/>
    <property type="evidence" value="ECO:0007669"/>
    <property type="project" value="UniProtKB-KW"/>
</dbReference>
<evidence type="ECO:0000256" key="1">
    <source>
        <dbReference type="ARBA" id="ARBA00005896"/>
    </source>
</evidence>
<accession>A0A095VTF3</accession>
<comment type="similarity">
    <text evidence="1">Belongs to the TfdA dioxygenase family.</text>
</comment>
<gene>
    <name evidence="7" type="ORF">HRUBRA_00789</name>
</gene>
<protein>
    <submittedName>
        <fullName evidence="7">Alpha-ketoglutarate-dependent taurine dioxygenase</fullName>
        <ecNumber evidence="7">1.14.11.17</ecNumber>
    </submittedName>
</protein>
<keyword evidence="2" id="KW-0479">Metal-binding</keyword>
<dbReference type="Proteomes" id="UP000029640">
    <property type="component" value="Unassembled WGS sequence"/>
</dbReference>
<evidence type="ECO:0000313" key="7">
    <source>
        <dbReference type="EMBL" id="KGE04630.1"/>
    </source>
</evidence>
<dbReference type="EC" id="1.14.11.17" evidence="7"/>
<dbReference type="Pfam" id="PF02668">
    <property type="entry name" value="TauD"/>
    <property type="match status" value="1"/>
</dbReference>
<evidence type="ECO:0000259" key="6">
    <source>
        <dbReference type="Pfam" id="PF02668"/>
    </source>
</evidence>
<dbReference type="PANTHER" id="PTHR43779:SF3">
    <property type="entry name" value="(3R)-3-[(CARBOXYMETHYL)AMINO]FATTY ACID OXYGENASE_DECARBOXYLASE"/>
    <property type="match status" value="1"/>
</dbReference>
<dbReference type="SUPFAM" id="SSF51197">
    <property type="entry name" value="Clavaminate synthase-like"/>
    <property type="match status" value="1"/>
</dbReference>